<name>A0A9Q8P411_PASFU</name>
<feature type="region of interest" description="Disordered" evidence="1">
    <location>
        <begin position="125"/>
        <end position="186"/>
    </location>
</feature>
<dbReference type="AlphaFoldDB" id="A0A9Q8P411"/>
<dbReference type="EMBL" id="CP090163">
    <property type="protein sequence ID" value="UJO12374.1"/>
    <property type="molecule type" value="Genomic_DNA"/>
</dbReference>
<feature type="region of interest" description="Disordered" evidence="1">
    <location>
        <begin position="513"/>
        <end position="532"/>
    </location>
</feature>
<reference evidence="3" key="1">
    <citation type="submission" date="2021-12" db="EMBL/GenBank/DDBJ databases">
        <authorList>
            <person name="Zaccaron A."/>
            <person name="Stergiopoulos I."/>
        </authorList>
    </citation>
    <scope>NUCLEOTIDE SEQUENCE</scope>
    <source>
        <strain evidence="3">Race5_Kim</strain>
    </source>
</reference>
<feature type="domain" description="DUF7587" evidence="2">
    <location>
        <begin position="219"/>
        <end position="297"/>
    </location>
</feature>
<dbReference type="Proteomes" id="UP000756132">
    <property type="component" value="Chromosome 1"/>
</dbReference>
<evidence type="ECO:0000313" key="4">
    <source>
        <dbReference type="Proteomes" id="UP000756132"/>
    </source>
</evidence>
<evidence type="ECO:0000259" key="2">
    <source>
        <dbReference type="Pfam" id="PF24494"/>
    </source>
</evidence>
<dbReference type="InterPro" id="IPR056009">
    <property type="entry name" value="DUF7587"/>
</dbReference>
<gene>
    <name evidence="3" type="ORF">CLAFUR5_00568</name>
</gene>
<feature type="compositionally biased region" description="Polar residues" evidence="1">
    <location>
        <begin position="167"/>
        <end position="178"/>
    </location>
</feature>
<dbReference type="OrthoDB" id="5397734at2759"/>
<keyword evidence="4" id="KW-1185">Reference proteome</keyword>
<accession>A0A9Q8P411</accession>
<organism evidence="3 4">
    <name type="scientific">Passalora fulva</name>
    <name type="common">Tomato leaf mold</name>
    <name type="synonym">Cladosporium fulvum</name>
    <dbReference type="NCBI Taxonomy" id="5499"/>
    <lineage>
        <taxon>Eukaryota</taxon>
        <taxon>Fungi</taxon>
        <taxon>Dikarya</taxon>
        <taxon>Ascomycota</taxon>
        <taxon>Pezizomycotina</taxon>
        <taxon>Dothideomycetes</taxon>
        <taxon>Dothideomycetidae</taxon>
        <taxon>Mycosphaerellales</taxon>
        <taxon>Mycosphaerellaceae</taxon>
        <taxon>Fulvia</taxon>
    </lineage>
</organism>
<proteinExistence type="predicted"/>
<dbReference type="KEGG" id="ffu:CLAFUR5_00568"/>
<dbReference type="Pfam" id="PF24494">
    <property type="entry name" value="DUF7587"/>
    <property type="match status" value="1"/>
</dbReference>
<dbReference type="GeneID" id="71980446"/>
<dbReference type="RefSeq" id="XP_047756740.1">
    <property type="nucleotide sequence ID" value="XM_047899716.1"/>
</dbReference>
<sequence length="545" mass="60602">MRLRGTPCGSGYSKRWLATTAQMAPCPVAVLARTSLSREQHPYRQPREHEETIPGVRLQPHQEAKNESPSDPFMSVNLEDRTPNTRSLGAYPSRSFHEALSRAAYAIPATPPSMREQVATFARRQKRSFDNGVDDADDYSPSPKRRASERPKAVVVVPRTPVANRPRQPNASTRTPASKSPRVPTLLNNGKVVNLTKWQAEKRTTRSEPVDKYRAHPPMKGLLFRVWEEDPACDRDSRQGHTARKYWRKNAVPNDPPSALDPTDVLNHMDREMVDSPFISTCSRIPADAIVHVFRAQDLVKVAADVDSIGRALQSEILRVPHQNLARTKIPTMRKNKVALGEEITEGVAELCTFLGLDAHSTVDHLSHIVSDVVDGWVLSIEHREGDDWYRLATIFARRLCKHSPQPVSFKEREAAKFAFLNGVAWGCGDPNAAHTPNLMAQKQRKATAAGLRSPAQICADALDAAKLSILAYEKGQNARLDQHHHRRLLHNASASRAIDVGAHDQISINIDVDGSVDSDSDEGDKVADDSEEEIIFTDHQLGLE</sequence>
<evidence type="ECO:0000256" key="1">
    <source>
        <dbReference type="SAM" id="MobiDB-lite"/>
    </source>
</evidence>
<reference evidence="3" key="2">
    <citation type="journal article" date="2022" name="Microb. Genom.">
        <title>A chromosome-scale genome assembly of the tomato pathogen Cladosporium fulvum reveals a compartmentalized genome architecture and the presence of a dispensable chromosome.</title>
        <authorList>
            <person name="Zaccaron A.Z."/>
            <person name="Chen L.H."/>
            <person name="Samaras A."/>
            <person name="Stergiopoulos I."/>
        </authorList>
    </citation>
    <scope>NUCLEOTIDE SEQUENCE</scope>
    <source>
        <strain evidence="3">Race5_Kim</strain>
    </source>
</reference>
<evidence type="ECO:0000313" key="3">
    <source>
        <dbReference type="EMBL" id="UJO12374.1"/>
    </source>
</evidence>
<protein>
    <recommendedName>
        <fullName evidence="2">DUF7587 domain-containing protein</fullName>
    </recommendedName>
</protein>